<dbReference type="SMART" id="SM00575">
    <property type="entry name" value="ZnF_PMZ"/>
    <property type="match status" value="1"/>
</dbReference>
<name>A0AAQ3QFN7_9LILI</name>
<evidence type="ECO:0000313" key="7">
    <source>
        <dbReference type="EMBL" id="WOL11106.1"/>
    </source>
</evidence>
<evidence type="ECO:0000256" key="4">
    <source>
        <dbReference type="PROSITE-ProRule" id="PRU00325"/>
    </source>
</evidence>
<reference evidence="7 8" key="1">
    <citation type="submission" date="2023-10" db="EMBL/GenBank/DDBJ databases">
        <title>Chromosome-scale genome assembly provides insights into flower coloration mechanisms of Canna indica.</title>
        <authorList>
            <person name="Li C."/>
        </authorList>
    </citation>
    <scope>NUCLEOTIDE SEQUENCE [LARGE SCALE GENOMIC DNA]</scope>
    <source>
        <tissue evidence="7">Flower</tissue>
    </source>
</reference>
<dbReference type="AlphaFoldDB" id="A0AAQ3QFN7"/>
<feature type="compositionally biased region" description="Basic residues" evidence="5">
    <location>
        <begin position="89"/>
        <end position="103"/>
    </location>
</feature>
<keyword evidence="8" id="KW-1185">Reference proteome</keyword>
<evidence type="ECO:0000256" key="2">
    <source>
        <dbReference type="ARBA" id="ARBA00022771"/>
    </source>
</evidence>
<proteinExistence type="predicted"/>
<keyword evidence="3" id="KW-0862">Zinc</keyword>
<dbReference type="EMBL" id="CP136895">
    <property type="protein sequence ID" value="WOL11106.1"/>
    <property type="molecule type" value="Genomic_DNA"/>
</dbReference>
<evidence type="ECO:0000256" key="1">
    <source>
        <dbReference type="ARBA" id="ARBA00022723"/>
    </source>
</evidence>
<evidence type="ECO:0000259" key="6">
    <source>
        <dbReference type="PROSITE" id="PS50966"/>
    </source>
</evidence>
<dbReference type="Proteomes" id="UP001327560">
    <property type="component" value="Chromosome 6"/>
</dbReference>
<feature type="domain" description="SWIM-type" evidence="6">
    <location>
        <begin position="12"/>
        <end position="44"/>
    </location>
</feature>
<keyword evidence="1" id="KW-0479">Metal-binding</keyword>
<dbReference type="PANTHER" id="PTHR31973">
    <property type="entry name" value="POLYPROTEIN, PUTATIVE-RELATED"/>
    <property type="match status" value="1"/>
</dbReference>
<sequence length="190" mass="22064">MKFEVQELDRSYVVNLFTRTCSCRYWDICGIPCKHVISCIIWLKEDPDQYVDNYYKREAYMKTYEFLLEPLTGKDTWPEVGGPFVLPPRVKKMSGRPKKKRRREINEDNSSTSILSRRGTIITCHMCHQVGHNRRCCPRRAQASSSRRDTDTQAQMNQPSSSRGRARSSGRGRGRRGARVSSYAEAFSRE</sequence>
<dbReference type="InterPro" id="IPR007527">
    <property type="entry name" value="Znf_SWIM"/>
</dbReference>
<dbReference type="PANTHER" id="PTHR31973:SF199">
    <property type="entry name" value="SWIM-TYPE DOMAIN-CONTAINING PROTEIN"/>
    <property type="match status" value="1"/>
</dbReference>
<feature type="region of interest" description="Disordered" evidence="5">
    <location>
        <begin position="135"/>
        <end position="190"/>
    </location>
</feature>
<evidence type="ECO:0000256" key="5">
    <source>
        <dbReference type="SAM" id="MobiDB-lite"/>
    </source>
</evidence>
<accession>A0AAQ3QFN7</accession>
<dbReference type="GO" id="GO:0008270">
    <property type="term" value="F:zinc ion binding"/>
    <property type="evidence" value="ECO:0007669"/>
    <property type="project" value="UniProtKB-KW"/>
</dbReference>
<dbReference type="Pfam" id="PF04434">
    <property type="entry name" value="SWIM"/>
    <property type="match status" value="1"/>
</dbReference>
<keyword evidence="2 4" id="KW-0863">Zinc-finger</keyword>
<evidence type="ECO:0000256" key="3">
    <source>
        <dbReference type="ARBA" id="ARBA00022833"/>
    </source>
</evidence>
<evidence type="ECO:0000313" key="8">
    <source>
        <dbReference type="Proteomes" id="UP001327560"/>
    </source>
</evidence>
<feature type="region of interest" description="Disordered" evidence="5">
    <location>
        <begin position="88"/>
        <end position="112"/>
    </location>
</feature>
<protein>
    <submittedName>
        <fullName evidence="7">Transcription factor interactor and regulator CCHC(Zn) family</fullName>
    </submittedName>
</protein>
<dbReference type="PROSITE" id="PS50966">
    <property type="entry name" value="ZF_SWIM"/>
    <property type="match status" value="1"/>
</dbReference>
<gene>
    <name evidence="7" type="ORF">Cni_G19867</name>
</gene>
<feature type="compositionally biased region" description="Basic residues" evidence="5">
    <location>
        <begin position="164"/>
        <end position="178"/>
    </location>
</feature>
<dbReference type="InterPro" id="IPR006564">
    <property type="entry name" value="Znf_PMZ"/>
</dbReference>
<organism evidence="7 8">
    <name type="scientific">Canna indica</name>
    <name type="common">Indian-shot</name>
    <dbReference type="NCBI Taxonomy" id="4628"/>
    <lineage>
        <taxon>Eukaryota</taxon>
        <taxon>Viridiplantae</taxon>
        <taxon>Streptophyta</taxon>
        <taxon>Embryophyta</taxon>
        <taxon>Tracheophyta</taxon>
        <taxon>Spermatophyta</taxon>
        <taxon>Magnoliopsida</taxon>
        <taxon>Liliopsida</taxon>
        <taxon>Zingiberales</taxon>
        <taxon>Cannaceae</taxon>
        <taxon>Canna</taxon>
    </lineage>
</organism>